<dbReference type="InterPro" id="IPR032675">
    <property type="entry name" value="LRR_dom_sf"/>
</dbReference>
<evidence type="ECO:0000256" key="6">
    <source>
        <dbReference type="ARBA" id="ARBA00023054"/>
    </source>
</evidence>
<dbReference type="InterPro" id="IPR055414">
    <property type="entry name" value="LRR_R13L4/SHOC2-like"/>
</dbReference>
<proteinExistence type="inferred from homology"/>
<dbReference type="Gene3D" id="1.20.5.4130">
    <property type="match status" value="1"/>
</dbReference>
<comment type="similarity">
    <text evidence="1">Belongs to the disease resistance NB-LRR family.</text>
</comment>
<dbReference type="PRINTS" id="PR00364">
    <property type="entry name" value="DISEASERSIST"/>
</dbReference>
<feature type="domain" description="Disease resistance R13L4/SHOC-2-like LRR" evidence="12">
    <location>
        <begin position="1072"/>
        <end position="1174"/>
    </location>
</feature>
<reference evidence="13 14" key="1">
    <citation type="submission" date="2017-09" db="EMBL/GenBank/DDBJ databases">
        <authorList>
            <consortium name="International Durum Wheat Genome Sequencing Consortium (IDWGSC)"/>
            <person name="Milanesi L."/>
        </authorList>
    </citation>
    <scope>NUCLEOTIDE SEQUENCE [LARGE SCALE GENOMIC DNA]</scope>
    <source>
        <strain evidence="14">cv. Svevo</strain>
    </source>
</reference>
<dbReference type="Gene3D" id="3.80.10.10">
    <property type="entry name" value="Ribonuclease Inhibitor"/>
    <property type="match status" value="1"/>
</dbReference>
<evidence type="ECO:0000259" key="11">
    <source>
        <dbReference type="Pfam" id="PF23559"/>
    </source>
</evidence>
<dbReference type="InterPro" id="IPR041118">
    <property type="entry name" value="Rx_N"/>
</dbReference>
<evidence type="ECO:0000256" key="4">
    <source>
        <dbReference type="ARBA" id="ARBA00022741"/>
    </source>
</evidence>
<feature type="compositionally biased region" description="Polar residues" evidence="8">
    <location>
        <begin position="1208"/>
        <end position="1218"/>
    </location>
</feature>
<dbReference type="SUPFAM" id="SSF52047">
    <property type="entry name" value="RNI-like"/>
    <property type="match status" value="1"/>
</dbReference>
<dbReference type="Pfam" id="PF23559">
    <property type="entry name" value="WHD_DRP"/>
    <property type="match status" value="1"/>
</dbReference>
<dbReference type="GO" id="GO:0043531">
    <property type="term" value="F:ADP binding"/>
    <property type="evidence" value="ECO:0007669"/>
    <property type="project" value="InterPro"/>
</dbReference>
<evidence type="ECO:0000256" key="7">
    <source>
        <dbReference type="SAM" id="Coils"/>
    </source>
</evidence>
<dbReference type="PANTHER" id="PTHR23155">
    <property type="entry name" value="DISEASE RESISTANCE PROTEIN RP"/>
    <property type="match status" value="1"/>
</dbReference>
<dbReference type="CDD" id="cd14798">
    <property type="entry name" value="RX-CC_like"/>
    <property type="match status" value="1"/>
</dbReference>
<keyword evidence="5" id="KW-0611">Plant defense</keyword>
<evidence type="ECO:0000256" key="1">
    <source>
        <dbReference type="ARBA" id="ARBA00008894"/>
    </source>
</evidence>
<dbReference type="EMBL" id="LT934122">
    <property type="protein sequence ID" value="VAI53806.1"/>
    <property type="molecule type" value="Genomic_DNA"/>
</dbReference>
<keyword evidence="2" id="KW-0433">Leucine-rich repeat</keyword>
<keyword evidence="3" id="KW-0677">Repeat</keyword>
<evidence type="ECO:0000256" key="2">
    <source>
        <dbReference type="ARBA" id="ARBA00022614"/>
    </source>
</evidence>
<dbReference type="PANTHER" id="PTHR23155:SF1135">
    <property type="entry name" value="OS08G0246300 PROTEIN"/>
    <property type="match status" value="1"/>
</dbReference>
<dbReference type="Gramene" id="TRITD6Bv1G019050.1">
    <property type="protein sequence ID" value="TRITD6Bv1G019050.1"/>
    <property type="gene ID" value="TRITD6Bv1G019050"/>
</dbReference>
<dbReference type="InterPro" id="IPR058922">
    <property type="entry name" value="WHD_DRP"/>
</dbReference>
<keyword evidence="14" id="KW-1185">Reference proteome</keyword>
<accession>A0A9R0YG01</accession>
<dbReference type="Pfam" id="PF00931">
    <property type="entry name" value="NB-ARC"/>
    <property type="match status" value="2"/>
</dbReference>
<dbReference type="InterPro" id="IPR044974">
    <property type="entry name" value="Disease_R_plants"/>
</dbReference>
<evidence type="ECO:0008006" key="15">
    <source>
        <dbReference type="Google" id="ProtNLM"/>
    </source>
</evidence>
<dbReference type="InterPro" id="IPR038005">
    <property type="entry name" value="RX-like_CC"/>
</dbReference>
<keyword evidence="6 7" id="KW-0175">Coiled coil</keyword>
<feature type="domain" description="NB-ARC" evidence="9">
    <location>
        <begin position="697"/>
        <end position="873"/>
    </location>
</feature>
<evidence type="ECO:0000259" key="9">
    <source>
        <dbReference type="Pfam" id="PF00931"/>
    </source>
</evidence>
<gene>
    <name evidence="13" type="ORF">TRITD_6Bv1G019050</name>
</gene>
<protein>
    <recommendedName>
        <fullName evidence="15">Disease resistance protein RPM1</fullName>
    </recommendedName>
</protein>
<dbReference type="OMA" id="FHRCDLE"/>
<evidence type="ECO:0000256" key="3">
    <source>
        <dbReference type="ARBA" id="ARBA00022737"/>
    </source>
</evidence>
<feature type="domain" description="Disease resistance N-terminal" evidence="10">
    <location>
        <begin position="12"/>
        <end position="88"/>
    </location>
</feature>
<evidence type="ECO:0000313" key="14">
    <source>
        <dbReference type="Proteomes" id="UP000324705"/>
    </source>
</evidence>
<name>A0A9R0YG01_TRITD</name>
<dbReference type="InterPro" id="IPR002182">
    <property type="entry name" value="NB-ARC"/>
</dbReference>
<evidence type="ECO:0000256" key="8">
    <source>
        <dbReference type="SAM" id="MobiDB-lite"/>
    </source>
</evidence>
<dbReference type="Proteomes" id="UP000324705">
    <property type="component" value="Chromosome 6B"/>
</dbReference>
<evidence type="ECO:0000259" key="12">
    <source>
        <dbReference type="Pfam" id="PF23598"/>
    </source>
</evidence>
<evidence type="ECO:0000259" key="10">
    <source>
        <dbReference type="Pfam" id="PF18052"/>
    </source>
</evidence>
<dbReference type="Pfam" id="PF18052">
    <property type="entry name" value="Rx_N"/>
    <property type="match status" value="1"/>
</dbReference>
<keyword evidence="4" id="KW-0547">Nucleotide-binding</keyword>
<evidence type="ECO:0000313" key="13">
    <source>
        <dbReference type="EMBL" id="VAI53806.1"/>
    </source>
</evidence>
<feature type="domain" description="NB-ARC" evidence="9">
    <location>
        <begin position="191"/>
        <end position="318"/>
    </location>
</feature>
<dbReference type="InterPro" id="IPR027417">
    <property type="entry name" value="P-loop_NTPase"/>
</dbReference>
<feature type="region of interest" description="Disordered" evidence="8">
    <location>
        <begin position="1195"/>
        <end position="1218"/>
    </location>
</feature>
<dbReference type="Pfam" id="PF23598">
    <property type="entry name" value="LRR_14"/>
    <property type="match status" value="1"/>
</dbReference>
<dbReference type="GO" id="GO:0098542">
    <property type="term" value="P:defense response to other organism"/>
    <property type="evidence" value="ECO:0007669"/>
    <property type="project" value="TreeGrafter"/>
</dbReference>
<sequence length="1523" mass="173420">MADFALGLAKTAVEGTLSRVQSAIDEEDKQTKAAQQDLVFITGELQMMQSFLNIASKERVRNEVVRTWVRQLRNLAFDVEDCVEFVIHLDNDSTWSWVWRLVPSCMAPPRTRDLDMAVAELKQLKARVEEVSRRNARYNLISDSGSNPISQSPAEQLATTGQSTIDILMDLWEANAKQPGLCDLRKLITKEGNDLQVISLWGSAGSDIEVTEIINEAYCDQEIYHIFKRRAWVKVVFPFNPDEFLKNLQTQLQASSRSCQAVDFKGKTSEDDPVKQLTEQRYLIILQGISNVVEWDIIRMYMPDNNNGSRIIVSTKQIGDAIFFTGVRYRVSVLKEFTGGHYLCAFYKKDSRHRHRNVMGDLIRLLRRPGVISIWGTGDDKLTLVTELFNFISNKNMSQWFHAKDIRYGWVDVAHPFKWSDFRKSLMESFLKDDPANGHVYYRQCLVVIHGVQSTEEWQDIKSGLASEHIMGYIIVITNHETVATSCVRHDYHALNINDVALHPSMQIRDYMEELFWRLRHRSVISVCGDTSTLLKQVYDGIKHQHVEFKEVEHFEYYVWVDVPHPFDQKEFFHRLSKGLFPDAEDEDANESFYRAHEKKGIFIINGLQSTAEWKLIKPVLVGQVAESRVILISNEENVAKHLVEHLEANEAHSRPLTKATDYYGYGDNKEASRSMFLPNRMEEPNFLHFGKEAYFKLSRIKRHTGVISVWGIAGVGKSNLVRHSYHSYLDMKFNYCLDERFAWVDVPDPFDLVEFSRLLHLGFHRCDLETMEAVAIGIMQGQDPIHGCREILLQDGYLTITIIIDGLRSTYDWDLIETALLSQPTTKSTIVVITTEESIAKHSVKHQADQMINVKCLEDDEAYDIFKKIIDPEELASLKEKVDLAKLVAKCGGLPQVVSAIGKVSGSFLEHMNEDFMVKLETCPQLHSLSGILSWMHSYFDACSDLVKPCIFYLSIFPASSKIRRGRLLRRWIAEGYSRDTPGCTARENAQKRFSELVELSIIQQATSQVHCKVNGFFREYIISRPMEDNLVFTLDGRCCPNTQRTGQHLAIMTDWHRDQNVFESIDFARLRSLTVFGIWDSFFISDKMKRLRVLDLEDMIDVTNDDLEQMFVKLLCLKFISLRGCRKISRLPNTLGGLRQLQTLDVRLTSIVMLPSAIIKLQKLQYIRAGTDQDWTSASLEDCDGVRSQLPAVTSTEREGHDGNISAGQPTVKTSPENGIVVSSAQATTSTEAPSSTSVPQLPKFPRVTWSLCGSERDKEAQHQNGGGVEVPVGIEKLVALHTVGVLNVNAAGGEAFLKHLAKLTQLLKLRVCGINKKNWQLLCCALSESDHGHMESLSVRFDEDCLDDRFNPPKTLKSLKLYGPIRKLPVTIKALVNLKKLDLEMTITRADDMHLFLKDKLPRQGVLNRLCVKVQGDLEVDFSSFEFQYFDSDDLFKPRVLKMDCSSKLEVTFGGILGFVEVLIIQCSKGLSIRGEGLQHLCSLKKVWLKGTHNEEQRVHLKELVDRLHNKAIALKLGPM</sequence>
<evidence type="ECO:0000256" key="5">
    <source>
        <dbReference type="ARBA" id="ARBA00022821"/>
    </source>
</evidence>
<dbReference type="SUPFAM" id="SSF52540">
    <property type="entry name" value="P-loop containing nucleoside triphosphate hydrolases"/>
    <property type="match status" value="3"/>
</dbReference>
<dbReference type="Gene3D" id="3.40.50.300">
    <property type="entry name" value="P-loop containing nucleotide triphosphate hydrolases"/>
    <property type="match status" value="2"/>
</dbReference>
<organism evidence="13 14">
    <name type="scientific">Triticum turgidum subsp. durum</name>
    <name type="common">Durum wheat</name>
    <name type="synonym">Triticum durum</name>
    <dbReference type="NCBI Taxonomy" id="4567"/>
    <lineage>
        <taxon>Eukaryota</taxon>
        <taxon>Viridiplantae</taxon>
        <taxon>Streptophyta</taxon>
        <taxon>Embryophyta</taxon>
        <taxon>Tracheophyta</taxon>
        <taxon>Spermatophyta</taxon>
        <taxon>Magnoliopsida</taxon>
        <taxon>Liliopsida</taxon>
        <taxon>Poales</taxon>
        <taxon>Poaceae</taxon>
        <taxon>BOP clade</taxon>
        <taxon>Pooideae</taxon>
        <taxon>Triticodae</taxon>
        <taxon>Triticeae</taxon>
        <taxon>Triticinae</taxon>
        <taxon>Triticum</taxon>
    </lineage>
</organism>
<feature type="coiled-coil region" evidence="7">
    <location>
        <begin position="114"/>
        <end position="141"/>
    </location>
</feature>
<feature type="domain" description="Disease resistance protein winged helix" evidence="11">
    <location>
        <begin position="957"/>
        <end position="1017"/>
    </location>
</feature>